<dbReference type="Proteomes" id="UP000198953">
    <property type="component" value="Unassembled WGS sequence"/>
</dbReference>
<accession>A0A1H8K7J1</accession>
<organism evidence="1 2">
    <name type="scientific">Nonomuraea pusilla</name>
    <dbReference type="NCBI Taxonomy" id="46177"/>
    <lineage>
        <taxon>Bacteria</taxon>
        <taxon>Bacillati</taxon>
        <taxon>Actinomycetota</taxon>
        <taxon>Actinomycetes</taxon>
        <taxon>Streptosporangiales</taxon>
        <taxon>Streptosporangiaceae</taxon>
        <taxon>Nonomuraea</taxon>
    </lineage>
</organism>
<reference evidence="1 2" key="1">
    <citation type="submission" date="2016-10" db="EMBL/GenBank/DDBJ databases">
        <authorList>
            <person name="de Groot N.N."/>
        </authorList>
    </citation>
    <scope>NUCLEOTIDE SEQUENCE [LARGE SCALE GENOMIC DNA]</scope>
    <source>
        <strain evidence="1 2">DSM 43357</strain>
    </source>
</reference>
<protein>
    <submittedName>
        <fullName evidence="1">Uncharacterized protein</fullName>
    </submittedName>
</protein>
<dbReference type="EMBL" id="FOBF01000052">
    <property type="protein sequence ID" value="SEN88795.1"/>
    <property type="molecule type" value="Genomic_DNA"/>
</dbReference>
<gene>
    <name evidence="1" type="ORF">SAMN05660976_08542</name>
</gene>
<proteinExistence type="predicted"/>
<sequence length="106" mass="11562">MRREIHSNYRLVITPDMYLRGKHGIAQVLLDEMAAAVRRHVDYVGTVAIQWDTKAVCSHCGGEWETVTADDLASGDYDGFVLGEPVCCEQASVEFRAGLSETGGAS</sequence>
<evidence type="ECO:0000313" key="2">
    <source>
        <dbReference type="Proteomes" id="UP000198953"/>
    </source>
</evidence>
<evidence type="ECO:0000313" key="1">
    <source>
        <dbReference type="EMBL" id="SEN88795.1"/>
    </source>
</evidence>
<dbReference type="STRING" id="46177.SAMN05660976_08542"/>
<dbReference type="AlphaFoldDB" id="A0A1H8K7J1"/>
<keyword evidence="2" id="KW-1185">Reference proteome</keyword>
<name>A0A1H8K7J1_9ACTN</name>
<dbReference type="OrthoDB" id="4229644at2"/>